<keyword evidence="5" id="KW-1185">Reference proteome</keyword>
<keyword evidence="2" id="KW-0012">Acyltransferase</keyword>
<evidence type="ECO:0000256" key="1">
    <source>
        <dbReference type="ARBA" id="ARBA00022679"/>
    </source>
</evidence>
<keyword evidence="1 4" id="KW-0808">Transferase</keyword>
<gene>
    <name evidence="4" type="ORF">I0K15_03415</name>
</gene>
<dbReference type="GO" id="GO:0008080">
    <property type="term" value="F:N-acetyltransferase activity"/>
    <property type="evidence" value="ECO:0007669"/>
    <property type="project" value="InterPro"/>
</dbReference>
<dbReference type="PROSITE" id="PS51186">
    <property type="entry name" value="GNAT"/>
    <property type="match status" value="1"/>
</dbReference>
<sequence length="130" mass="13856">MTDGWSDTPPDPAEYVALRAACGLGRRTEEAARIGLANGLFCAALREDGRVIAMARIIGDGGCFTQLVDVMVRPDRQGRGHGTEALTRALAWAEAHLPPTCLVGLHAAPGVEPFYAARGFRPLTGMVRNI</sequence>
<protein>
    <submittedName>
        <fullName evidence="4">GNAT family N-acetyltransferase</fullName>
    </submittedName>
</protein>
<evidence type="ECO:0000256" key="2">
    <source>
        <dbReference type="ARBA" id="ARBA00023315"/>
    </source>
</evidence>
<reference evidence="4 5" key="1">
    <citation type="submission" date="2020-11" db="EMBL/GenBank/DDBJ databases">
        <title>Description of Pontivivens ytuae sp. nov. isolated from deep sea sediment of Mariana Trench.</title>
        <authorList>
            <person name="Wang Z."/>
            <person name="Sun Q.-L."/>
            <person name="Xu X.-D."/>
            <person name="Tang Y.-Z."/>
            <person name="Zhang J."/>
        </authorList>
    </citation>
    <scope>NUCLEOTIDE SEQUENCE [LARGE SCALE GENOMIC DNA]</scope>
    <source>
        <strain evidence="4 5">MT2928</strain>
    </source>
</reference>
<evidence type="ECO:0000313" key="5">
    <source>
        <dbReference type="Proteomes" id="UP000594800"/>
    </source>
</evidence>
<dbReference type="AlphaFoldDB" id="A0A7S9QE47"/>
<evidence type="ECO:0000259" key="3">
    <source>
        <dbReference type="PROSITE" id="PS51186"/>
    </source>
</evidence>
<dbReference type="Pfam" id="PF00583">
    <property type="entry name" value="Acetyltransf_1"/>
    <property type="match status" value="1"/>
</dbReference>
<feature type="domain" description="N-acetyltransferase" evidence="3">
    <location>
        <begin position="2"/>
        <end position="130"/>
    </location>
</feature>
<dbReference type="RefSeq" id="WP_196104032.1">
    <property type="nucleotide sequence ID" value="NZ_CP064942.1"/>
</dbReference>
<dbReference type="GO" id="GO:0005737">
    <property type="term" value="C:cytoplasm"/>
    <property type="evidence" value="ECO:0007669"/>
    <property type="project" value="TreeGrafter"/>
</dbReference>
<dbReference type="SUPFAM" id="SSF55729">
    <property type="entry name" value="Acyl-CoA N-acyltransferases (Nat)"/>
    <property type="match status" value="1"/>
</dbReference>
<dbReference type="InterPro" id="IPR045039">
    <property type="entry name" value="NSI-like"/>
</dbReference>
<proteinExistence type="predicted"/>
<dbReference type="CDD" id="cd04301">
    <property type="entry name" value="NAT_SF"/>
    <property type="match status" value="1"/>
</dbReference>
<dbReference type="KEGG" id="poz:I0K15_03415"/>
<dbReference type="Proteomes" id="UP000594800">
    <property type="component" value="Chromosome"/>
</dbReference>
<dbReference type="EMBL" id="CP064942">
    <property type="protein sequence ID" value="QPH54831.1"/>
    <property type="molecule type" value="Genomic_DNA"/>
</dbReference>
<evidence type="ECO:0000313" key="4">
    <source>
        <dbReference type="EMBL" id="QPH54831.1"/>
    </source>
</evidence>
<dbReference type="PANTHER" id="PTHR43626:SF4">
    <property type="entry name" value="GCN5-RELATED N-ACETYLTRANSFERASE 2, CHLOROPLASTIC"/>
    <property type="match status" value="1"/>
</dbReference>
<accession>A0A7S9QE47</accession>
<dbReference type="Gene3D" id="3.40.630.30">
    <property type="match status" value="1"/>
</dbReference>
<organism evidence="4 5">
    <name type="scientific">Pontivivens ytuae</name>
    <dbReference type="NCBI Taxonomy" id="2789856"/>
    <lineage>
        <taxon>Bacteria</taxon>
        <taxon>Pseudomonadati</taxon>
        <taxon>Pseudomonadota</taxon>
        <taxon>Alphaproteobacteria</taxon>
        <taxon>Rhodobacterales</taxon>
        <taxon>Paracoccaceae</taxon>
        <taxon>Pontivivens</taxon>
    </lineage>
</organism>
<name>A0A7S9QE47_9RHOB</name>
<dbReference type="PANTHER" id="PTHR43626">
    <property type="entry name" value="ACYL-COA N-ACYLTRANSFERASE"/>
    <property type="match status" value="1"/>
</dbReference>
<dbReference type="InterPro" id="IPR016181">
    <property type="entry name" value="Acyl_CoA_acyltransferase"/>
</dbReference>
<dbReference type="InterPro" id="IPR000182">
    <property type="entry name" value="GNAT_dom"/>
</dbReference>